<feature type="compositionally biased region" description="Low complexity" evidence="6">
    <location>
        <begin position="672"/>
        <end position="684"/>
    </location>
</feature>
<keyword evidence="3 7" id="KW-1133">Transmembrane helix</keyword>
<feature type="domain" description="GAIN-B" evidence="9">
    <location>
        <begin position="255"/>
        <end position="400"/>
    </location>
</feature>
<dbReference type="GO" id="GO:0007189">
    <property type="term" value="P:adenylate cyclase-activating G protein-coupled receptor signaling pathway"/>
    <property type="evidence" value="ECO:0007669"/>
    <property type="project" value="TreeGrafter"/>
</dbReference>
<dbReference type="InterPro" id="IPR000203">
    <property type="entry name" value="GPS"/>
</dbReference>
<evidence type="ECO:0008006" key="13">
    <source>
        <dbReference type="Google" id="ProtNLM"/>
    </source>
</evidence>
<feature type="chain" id="PRO_5040455700" description="Adhesion G-protein coupled receptor G2-like" evidence="8">
    <location>
        <begin position="28"/>
        <end position="701"/>
    </location>
</feature>
<dbReference type="InterPro" id="IPR000832">
    <property type="entry name" value="GPCR_2_secretin-like"/>
</dbReference>
<dbReference type="PRINTS" id="PR00249">
    <property type="entry name" value="GPCRSECRETIN"/>
</dbReference>
<dbReference type="InterPro" id="IPR017981">
    <property type="entry name" value="GPCR_2-like_7TM"/>
</dbReference>
<evidence type="ECO:0000313" key="12">
    <source>
        <dbReference type="Proteomes" id="UP001152803"/>
    </source>
</evidence>
<evidence type="ECO:0000313" key="11">
    <source>
        <dbReference type="EMBL" id="KAJ8274898.1"/>
    </source>
</evidence>
<dbReference type="GO" id="GO:0007166">
    <property type="term" value="P:cell surface receptor signaling pathway"/>
    <property type="evidence" value="ECO:0007669"/>
    <property type="project" value="InterPro"/>
</dbReference>
<evidence type="ECO:0000256" key="5">
    <source>
        <dbReference type="ARBA" id="ARBA00023157"/>
    </source>
</evidence>
<dbReference type="AlphaFoldDB" id="A0A9Q1I187"/>
<dbReference type="InterPro" id="IPR046338">
    <property type="entry name" value="GAIN_dom_sf"/>
</dbReference>
<feature type="signal peptide" evidence="8">
    <location>
        <begin position="1"/>
        <end position="27"/>
    </location>
</feature>
<feature type="transmembrane region" description="Helical" evidence="7">
    <location>
        <begin position="411"/>
        <end position="434"/>
    </location>
</feature>
<dbReference type="EMBL" id="JAFJMO010000006">
    <property type="protein sequence ID" value="KAJ8274898.1"/>
    <property type="molecule type" value="Genomic_DNA"/>
</dbReference>
<gene>
    <name evidence="11" type="ORF">COCON_G00095230</name>
</gene>
<dbReference type="SMART" id="SM00303">
    <property type="entry name" value="GPS"/>
    <property type="match status" value="1"/>
</dbReference>
<dbReference type="GO" id="GO:0005886">
    <property type="term" value="C:plasma membrane"/>
    <property type="evidence" value="ECO:0007669"/>
    <property type="project" value="TreeGrafter"/>
</dbReference>
<proteinExistence type="predicted"/>
<dbReference type="Pfam" id="PF01825">
    <property type="entry name" value="GPS"/>
    <property type="match status" value="1"/>
</dbReference>
<accession>A0A9Q1I187</accession>
<feature type="transmembrane region" description="Helical" evidence="7">
    <location>
        <begin position="572"/>
        <end position="590"/>
    </location>
</feature>
<evidence type="ECO:0000259" key="9">
    <source>
        <dbReference type="PROSITE" id="PS50221"/>
    </source>
</evidence>
<comment type="caution">
    <text evidence="11">The sequence shown here is derived from an EMBL/GenBank/DDBJ whole genome shotgun (WGS) entry which is preliminary data.</text>
</comment>
<sequence>MWLKSIQILRITAVLFCLLHCMKIIDTNDLCNKTEKNDHLLFVDDGYKGVIQCCGNVTNVNCSPNHGMKCSKSNQMCYASILSFDTNLTEGSCGIEIQKVGQSYYIHLEFSQVPIIHFLPGYCGKNCPGQIDITKAMRLKSCASQFNGHLCKHRPENEKFIFINATEENQATCMYEKRCVTCKNPVKEPKIIINLEDSIVVSTNGEVDATAAANAMKTLSSVLKRLGNETSARITMGPIKGILKKQGNTGFFKKAFFGLSSEIIQDVEDVTALEDPLPGLISVSEEAFYKANLSNRDVPFVAVFSFPNMTKDANDSTLFNSLAIAIEMAAEIRNLTDPINITFLKPQADAKMSCSSWNGEGDRPVWTTDGCDTLESNDSITCQCTHLTFFAILLTSPGMNISSSELNSLTYITYIGCGLSMFFLGVALFMHFLLRRTKASYATLILMNLFLAMFLLNLSFLSNNGVANLGNPIACKIIAAAMHYSMLSTFSWFAVEGFHLCSHLIKSQSSFHNTVEHYMLKVCIAGWVLPCVVTSTLFGLGKYGSLTINSDNEKPVKMCWIIDSTVHYVVNIGYYAVVFVFTFVVFIVIATRLMHTKQMEAGATKKGTRLNIFSILGLCCLLGITWGFAFFSHGPFRIPSYYIFTILNSFQGFYLFLYYYNTSKIAGEEQASSSSTQTTNTSNTILDTFNPYLNEGPKTKS</sequence>
<evidence type="ECO:0000256" key="6">
    <source>
        <dbReference type="SAM" id="MobiDB-lite"/>
    </source>
</evidence>
<feature type="transmembrane region" description="Helical" evidence="7">
    <location>
        <begin position="610"/>
        <end position="629"/>
    </location>
</feature>
<feature type="transmembrane region" description="Helical" evidence="7">
    <location>
        <begin position="441"/>
        <end position="461"/>
    </location>
</feature>
<protein>
    <recommendedName>
        <fullName evidence="13">Adhesion G-protein coupled receptor G2-like</fullName>
    </recommendedName>
</protein>
<keyword evidence="5" id="KW-1015">Disulfide bond</keyword>
<dbReference type="PANTHER" id="PTHR12011:SF474">
    <property type="entry name" value="ADHESION G PROTEIN-COUPLED RECEPTOR G11-RELATED"/>
    <property type="match status" value="1"/>
</dbReference>
<organism evidence="11 12">
    <name type="scientific">Conger conger</name>
    <name type="common">Conger eel</name>
    <name type="synonym">Muraena conger</name>
    <dbReference type="NCBI Taxonomy" id="82655"/>
    <lineage>
        <taxon>Eukaryota</taxon>
        <taxon>Metazoa</taxon>
        <taxon>Chordata</taxon>
        <taxon>Craniata</taxon>
        <taxon>Vertebrata</taxon>
        <taxon>Euteleostomi</taxon>
        <taxon>Actinopterygii</taxon>
        <taxon>Neopterygii</taxon>
        <taxon>Teleostei</taxon>
        <taxon>Anguilliformes</taxon>
        <taxon>Congridae</taxon>
        <taxon>Conger</taxon>
    </lineage>
</organism>
<dbReference type="OrthoDB" id="8951579at2759"/>
<feature type="transmembrane region" description="Helical" evidence="7">
    <location>
        <begin position="522"/>
        <end position="541"/>
    </location>
</feature>
<feature type="region of interest" description="Disordered" evidence="6">
    <location>
        <begin position="671"/>
        <end position="701"/>
    </location>
</feature>
<dbReference type="Pfam" id="PF00002">
    <property type="entry name" value="7tm_2"/>
    <property type="match status" value="1"/>
</dbReference>
<evidence type="ECO:0000256" key="2">
    <source>
        <dbReference type="ARBA" id="ARBA00022692"/>
    </source>
</evidence>
<reference evidence="11" key="1">
    <citation type="journal article" date="2023" name="Science">
        <title>Genome structures resolve the early diversification of teleost fishes.</title>
        <authorList>
            <person name="Parey E."/>
            <person name="Louis A."/>
            <person name="Montfort J."/>
            <person name="Bouchez O."/>
            <person name="Roques C."/>
            <person name="Iampietro C."/>
            <person name="Lluch J."/>
            <person name="Castinel A."/>
            <person name="Donnadieu C."/>
            <person name="Desvignes T."/>
            <person name="Floi Bucao C."/>
            <person name="Jouanno E."/>
            <person name="Wen M."/>
            <person name="Mejri S."/>
            <person name="Dirks R."/>
            <person name="Jansen H."/>
            <person name="Henkel C."/>
            <person name="Chen W.J."/>
            <person name="Zahm M."/>
            <person name="Cabau C."/>
            <person name="Klopp C."/>
            <person name="Thompson A.W."/>
            <person name="Robinson-Rechavi M."/>
            <person name="Braasch I."/>
            <person name="Lecointre G."/>
            <person name="Bobe J."/>
            <person name="Postlethwait J.H."/>
            <person name="Berthelot C."/>
            <person name="Roest Crollius H."/>
            <person name="Guiguen Y."/>
        </authorList>
    </citation>
    <scope>NUCLEOTIDE SEQUENCE</scope>
    <source>
        <strain evidence="11">Concon-B</strain>
    </source>
</reference>
<keyword evidence="2 7" id="KW-0812">Transmembrane</keyword>
<dbReference type="PROSITE" id="PS50261">
    <property type="entry name" value="G_PROTEIN_RECEP_F2_4"/>
    <property type="match status" value="1"/>
</dbReference>
<dbReference type="Proteomes" id="UP001152803">
    <property type="component" value="Unassembled WGS sequence"/>
</dbReference>
<keyword evidence="12" id="KW-1185">Reference proteome</keyword>
<dbReference type="Gene3D" id="1.20.1070.10">
    <property type="entry name" value="Rhodopsin 7-helix transmembrane proteins"/>
    <property type="match status" value="1"/>
</dbReference>
<dbReference type="InterPro" id="IPR057244">
    <property type="entry name" value="GAIN_B"/>
</dbReference>
<dbReference type="Gene3D" id="2.60.220.50">
    <property type="match status" value="1"/>
</dbReference>
<evidence type="ECO:0000259" key="10">
    <source>
        <dbReference type="PROSITE" id="PS50261"/>
    </source>
</evidence>
<dbReference type="GO" id="GO:0004930">
    <property type="term" value="F:G protein-coupled receptor activity"/>
    <property type="evidence" value="ECO:0007669"/>
    <property type="project" value="InterPro"/>
</dbReference>
<feature type="transmembrane region" description="Helical" evidence="7">
    <location>
        <begin position="641"/>
        <end position="660"/>
    </location>
</feature>
<evidence type="ECO:0000256" key="3">
    <source>
        <dbReference type="ARBA" id="ARBA00022989"/>
    </source>
</evidence>
<evidence type="ECO:0000256" key="7">
    <source>
        <dbReference type="SAM" id="Phobius"/>
    </source>
</evidence>
<feature type="transmembrane region" description="Helical" evidence="7">
    <location>
        <begin position="481"/>
        <end position="501"/>
    </location>
</feature>
<dbReference type="PANTHER" id="PTHR12011">
    <property type="entry name" value="ADHESION G-PROTEIN COUPLED RECEPTOR"/>
    <property type="match status" value="1"/>
</dbReference>
<feature type="domain" description="G-protein coupled receptors family 2 profile 2" evidence="10">
    <location>
        <begin position="409"/>
        <end position="663"/>
    </location>
</feature>
<name>A0A9Q1I187_CONCO</name>
<keyword evidence="8" id="KW-0732">Signal</keyword>
<comment type="subcellular location">
    <subcellularLocation>
        <location evidence="1">Membrane</location>
        <topology evidence="1">Multi-pass membrane protein</topology>
    </subcellularLocation>
</comment>
<dbReference type="PROSITE" id="PS50221">
    <property type="entry name" value="GAIN_B"/>
    <property type="match status" value="1"/>
</dbReference>
<keyword evidence="4 7" id="KW-0472">Membrane</keyword>
<evidence type="ECO:0000256" key="4">
    <source>
        <dbReference type="ARBA" id="ARBA00023136"/>
    </source>
</evidence>
<evidence type="ECO:0000256" key="1">
    <source>
        <dbReference type="ARBA" id="ARBA00004141"/>
    </source>
</evidence>
<evidence type="ECO:0000256" key="8">
    <source>
        <dbReference type="SAM" id="SignalP"/>
    </source>
</evidence>